<dbReference type="InterPro" id="IPR001650">
    <property type="entry name" value="Helicase_C-like"/>
</dbReference>
<dbReference type="InterPro" id="IPR049730">
    <property type="entry name" value="SNF2/RAD54-like_C"/>
</dbReference>
<dbReference type="GO" id="GO:0016787">
    <property type="term" value="F:hydrolase activity"/>
    <property type="evidence" value="ECO:0007669"/>
    <property type="project" value="UniProtKB-KW"/>
</dbReference>
<dbReference type="InterPro" id="IPR027417">
    <property type="entry name" value="P-loop_NTPase"/>
</dbReference>
<dbReference type="Gene3D" id="3.30.40.10">
    <property type="entry name" value="Zinc/RING finger domain, C3HC4 (zinc finger)"/>
    <property type="match status" value="1"/>
</dbReference>
<keyword evidence="6" id="KW-0067">ATP-binding</keyword>
<keyword evidence="3" id="KW-0863">Zinc-finger</keyword>
<dbReference type="STRING" id="5288.A0A5C5FP95"/>
<dbReference type="CDD" id="cd17919">
    <property type="entry name" value="DEXHc_Snf"/>
    <property type="match status" value="1"/>
</dbReference>
<name>A0A5C5FP95_9BASI</name>
<dbReference type="SMART" id="SM00490">
    <property type="entry name" value="HELICc"/>
    <property type="match status" value="1"/>
</dbReference>
<dbReference type="GO" id="GO:0005524">
    <property type="term" value="F:ATP binding"/>
    <property type="evidence" value="ECO:0007669"/>
    <property type="project" value="InterPro"/>
</dbReference>
<evidence type="ECO:0000256" key="6">
    <source>
        <dbReference type="ARBA" id="ARBA00022840"/>
    </source>
</evidence>
<dbReference type="PROSITE" id="PS51192">
    <property type="entry name" value="HELICASE_ATP_BIND_1"/>
    <property type="match status" value="1"/>
</dbReference>
<dbReference type="CDD" id="cd18793">
    <property type="entry name" value="SF2_C_SNF"/>
    <property type="match status" value="1"/>
</dbReference>
<keyword evidence="12" id="KW-1185">Reference proteome</keyword>
<evidence type="ECO:0000256" key="1">
    <source>
        <dbReference type="ARBA" id="ARBA00022723"/>
    </source>
</evidence>
<dbReference type="SUPFAM" id="SSF52540">
    <property type="entry name" value="P-loop containing nucleoside triphosphate hydrolases"/>
    <property type="match status" value="2"/>
</dbReference>
<dbReference type="InterPro" id="IPR011011">
    <property type="entry name" value="Znf_FYVE_PHD"/>
</dbReference>
<evidence type="ECO:0000259" key="9">
    <source>
        <dbReference type="PROSITE" id="PS51192"/>
    </source>
</evidence>
<dbReference type="InterPro" id="IPR014001">
    <property type="entry name" value="Helicase_ATP-bd"/>
</dbReference>
<evidence type="ECO:0000313" key="11">
    <source>
        <dbReference type="EMBL" id="TNY17784.1"/>
    </source>
</evidence>
<feature type="coiled-coil region" evidence="7">
    <location>
        <begin position="828"/>
        <end position="857"/>
    </location>
</feature>
<dbReference type="Pfam" id="PF00176">
    <property type="entry name" value="SNF2-rel_dom"/>
    <property type="match status" value="1"/>
</dbReference>
<dbReference type="Gene3D" id="3.40.50.300">
    <property type="entry name" value="P-loop containing nucleotide triphosphate hydrolases"/>
    <property type="match status" value="1"/>
</dbReference>
<feature type="compositionally biased region" description="Low complexity" evidence="8">
    <location>
        <begin position="98"/>
        <end position="108"/>
    </location>
</feature>
<protein>
    <submittedName>
        <fullName evidence="11">ISWI chromatin-remodeling complex ATPase ISW2</fullName>
    </submittedName>
</protein>
<keyword evidence="1" id="KW-0479">Metal-binding</keyword>
<evidence type="ECO:0000256" key="5">
    <source>
        <dbReference type="ARBA" id="ARBA00022833"/>
    </source>
</evidence>
<reference evidence="11 12" key="1">
    <citation type="submission" date="2019-03" db="EMBL/GenBank/DDBJ databases">
        <title>Rhodosporidium diobovatum UCD-FST 08-225 genome sequencing, assembly, and annotation.</title>
        <authorList>
            <person name="Fakankun I.U."/>
            <person name="Fristensky B."/>
            <person name="Levin D.B."/>
        </authorList>
    </citation>
    <scope>NUCLEOTIDE SEQUENCE [LARGE SCALE GENOMIC DNA]</scope>
    <source>
        <strain evidence="11 12">UCD-FST 08-225</strain>
    </source>
</reference>
<feature type="region of interest" description="Disordered" evidence="8">
    <location>
        <begin position="1"/>
        <end position="122"/>
    </location>
</feature>
<evidence type="ECO:0000256" key="4">
    <source>
        <dbReference type="ARBA" id="ARBA00022801"/>
    </source>
</evidence>
<keyword evidence="7" id="KW-0175">Coiled coil</keyword>
<comment type="caution">
    <text evidence="11">The sequence shown here is derived from an EMBL/GenBank/DDBJ whole genome shotgun (WGS) entry which is preliminary data.</text>
</comment>
<keyword evidence="2" id="KW-0547">Nucleotide-binding</keyword>
<dbReference type="EMBL" id="SOZI01000175">
    <property type="protein sequence ID" value="TNY17784.1"/>
    <property type="molecule type" value="Genomic_DNA"/>
</dbReference>
<accession>A0A5C5FP95</accession>
<dbReference type="GO" id="GO:0008270">
    <property type="term" value="F:zinc ion binding"/>
    <property type="evidence" value="ECO:0007669"/>
    <property type="project" value="UniProtKB-KW"/>
</dbReference>
<feature type="domain" description="Helicase ATP-binding" evidence="9">
    <location>
        <begin position="212"/>
        <end position="377"/>
    </location>
</feature>
<dbReference type="SMART" id="SM00487">
    <property type="entry name" value="DEXDc"/>
    <property type="match status" value="1"/>
</dbReference>
<keyword evidence="5" id="KW-0862">Zinc</keyword>
<organism evidence="11 12">
    <name type="scientific">Rhodotorula diobovata</name>
    <dbReference type="NCBI Taxonomy" id="5288"/>
    <lineage>
        <taxon>Eukaryota</taxon>
        <taxon>Fungi</taxon>
        <taxon>Dikarya</taxon>
        <taxon>Basidiomycota</taxon>
        <taxon>Pucciniomycotina</taxon>
        <taxon>Microbotryomycetes</taxon>
        <taxon>Sporidiobolales</taxon>
        <taxon>Sporidiobolaceae</taxon>
        <taxon>Rhodotorula</taxon>
    </lineage>
</organism>
<dbReference type="PROSITE" id="PS51194">
    <property type="entry name" value="HELICASE_CTER"/>
    <property type="match status" value="1"/>
</dbReference>
<proteinExistence type="predicted"/>
<evidence type="ECO:0000256" key="3">
    <source>
        <dbReference type="ARBA" id="ARBA00022771"/>
    </source>
</evidence>
<dbReference type="OrthoDB" id="448448at2759"/>
<gene>
    <name evidence="11" type="ORF">DMC30DRAFT_449420</name>
</gene>
<evidence type="ECO:0000256" key="7">
    <source>
        <dbReference type="SAM" id="Coils"/>
    </source>
</evidence>
<dbReference type="SMART" id="SM00249">
    <property type="entry name" value="PHD"/>
    <property type="match status" value="2"/>
</dbReference>
<sequence>MDPAQPLKRRLDLERTDSVGSLPAHLAADLSLDSNGPTPAGSPGPGSGTATPLDASTSNSVASAPSATSPPELGRGKRAKVKHNYDDNFELPTPAPAPATSKPSTASKAAHKGKGKQKAPVDEVEVGSQWFFTRPDEAERRRNALILANAATFLAVLPSDSPNYVSKLLASSQASAPHTVVQPYRAVPQPAGVAGGTPVLKDYQLKGLSWLAFVAENGGNCILADEMGLGKTLQTLSLIAYLAEKHGHKGPHLLVCPLSVLGSWMTEISRWLPEFTALRFHGPASERERLKSECAQTKPDLVVTTYEAFVAEATWFKNQRTWGVVALDEGHRIKNSESQASIALQGVKSRMRLILTGTPLQNNLQELWALLHFLYPAVFPANTLKIFRDSFNLSAGLYDADFLNKAQKLLGEVIMLRRTKEGVSSELSVPPREELTLYVPLSPIQRFWYQRLLTRSDVGTLGELFGDSSSFDAASLELARQQAAEATGKKKGPAVARLARLEKALAARESGAAVAEGDDAEGDEQAMAQVRKVVEEEKQGGPNGGAYQKLMQLLMQLRKCCSHPYLLPNSEPDGELTVDEHIVAASSKLIALDKILKDVLPKGERVLIFSTFTRMLDILEDYLRLRSYKYARLDGSTSRPRRALDIRLFQQDDSPLEVYLISTRAGGLGINLTAATTVVMYDSDFNPQVDIQAIARAHRIGQTKTVHVYRLVTQGSVEEQAMTRLRKKLYLSLKIMGGMRNATERVDEEEGAAEAATQNEDDAPRMTRGELVSILRAGTGALAAQWGDSGNEGGTDAFTSFRNASFSDLCQRGRERDSDKDAGIKRELGEAISEEERARLEREEEEEERRLLAGREAISARKWQGKLYTASNADIRKEWEELVKRESKARVVMIDGHSVAKDSISSNSWEAVPTITSSTVAAEQLAGPKRKQRKFDHEETCHACKDGGDVYLCAGCPRVYHAGECAGGQSAKELARAMKWHCPQHTCAVCQRNTAAAGGLLFRCQTCPTALCEDCLPPAGFVALGDVLPEMLLLDYGKRPQAYWIRCADCEEYYSEHPEQFELLRKHQDQVEKRAAKEGHVW</sequence>
<dbReference type="AlphaFoldDB" id="A0A5C5FP95"/>
<dbReference type="InterPro" id="IPR000330">
    <property type="entry name" value="SNF2_N"/>
</dbReference>
<dbReference type="SUPFAM" id="SSF57903">
    <property type="entry name" value="FYVE/PHD zinc finger"/>
    <property type="match status" value="1"/>
</dbReference>
<dbReference type="Pfam" id="PF00271">
    <property type="entry name" value="Helicase_C"/>
    <property type="match status" value="1"/>
</dbReference>
<dbReference type="Gene3D" id="3.40.50.10810">
    <property type="entry name" value="Tandem AAA-ATPase domain"/>
    <property type="match status" value="1"/>
</dbReference>
<dbReference type="InterPro" id="IPR038718">
    <property type="entry name" value="SNF2-like_sf"/>
</dbReference>
<dbReference type="InterPro" id="IPR001965">
    <property type="entry name" value="Znf_PHD"/>
</dbReference>
<evidence type="ECO:0000313" key="12">
    <source>
        <dbReference type="Proteomes" id="UP000311382"/>
    </source>
</evidence>
<evidence type="ECO:0000259" key="10">
    <source>
        <dbReference type="PROSITE" id="PS51194"/>
    </source>
</evidence>
<evidence type="ECO:0000256" key="2">
    <source>
        <dbReference type="ARBA" id="ARBA00022741"/>
    </source>
</evidence>
<feature type="compositionally biased region" description="Low complexity" evidence="8">
    <location>
        <begin position="48"/>
        <end position="71"/>
    </location>
</feature>
<evidence type="ECO:0000256" key="8">
    <source>
        <dbReference type="SAM" id="MobiDB-lite"/>
    </source>
</evidence>
<keyword evidence="4" id="KW-0378">Hydrolase</keyword>
<dbReference type="PANTHER" id="PTHR10799">
    <property type="entry name" value="SNF2/RAD54 HELICASE FAMILY"/>
    <property type="match status" value="1"/>
</dbReference>
<dbReference type="Proteomes" id="UP000311382">
    <property type="component" value="Unassembled WGS sequence"/>
</dbReference>
<feature type="domain" description="Helicase C-terminal" evidence="10">
    <location>
        <begin position="591"/>
        <end position="747"/>
    </location>
</feature>
<dbReference type="InterPro" id="IPR013083">
    <property type="entry name" value="Znf_RING/FYVE/PHD"/>
</dbReference>
<feature type="region of interest" description="Disordered" evidence="8">
    <location>
        <begin position="744"/>
        <end position="763"/>
    </location>
</feature>